<evidence type="ECO:0000256" key="9">
    <source>
        <dbReference type="ARBA" id="ARBA00023225"/>
    </source>
</evidence>
<keyword evidence="12" id="KW-0969">Cilium</keyword>
<dbReference type="Proteomes" id="UP000061468">
    <property type="component" value="Chromosome"/>
</dbReference>
<evidence type="ECO:0000313" key="12">
    <source>
        <dbReference type="EMBL" id="AMJ77753.1"/>
    </source>
</evidence>
<dbReference type="PANTHER" id="PTHR34982:SF1">
    <property type="entry name" value="FLAGELLAR ASSEMBLY PROTEIN FLIH"/>
    <property type="match status" value="1"/>
</dbReference>
<keyword evidence="12" id="KW-0282">Flagellum</keyword>
<dbReference type="GO" id="GO:0044781">
    <property type="term" value="P:bacterial-type flagellum organization"/>
    <property type="evidence" value="ECO:0007669"/>
    <property type="project" value="UniProtKB-KW"/>
</dbReference>
<evidence type="ECO:0000256" key="3">
    <source>
        <dbReference type="ARBA" id="ARBA00006602"/>
    </source>
</evidence>
<reference evidence="12 13" key="1">
    <citation type="submission" date="2015-12" db="EMBL/GenBank/DDBJ databases">
        <title>Intraspecies pangenome expansion in the marine bacterium Alteromonas.</title>
        <authorList>
            <person name="Lopez-Perez M."/>
            <person name="Rodriguez-Valera F."/>
        </authorList>
    </citation>
    <scope>NUCLEOTIDE SEQUENCE [LARGE SCALE GENOMIC DNA]</scope>
    <source>
        <strain evidence="12 13">UM8</strain>
    </source>
</reference>
<dbReference type="GO" id="GO:0071973">
    <property type="term" value="P:bacterial-type flagellum-dependent cell motility"/>
    <property type="evidence" value="ECO:0007669"/>
    <property type="project" value="InterPro"/>
</dbReference>
<keyword evidence="7" id="KW-1005">Bacterial flagellum biogenesis</keyword>
<dbReference type="InterPro" id="IPR051472">
    <property type="entry name" value="T3SS_Stator/FliH"/>
</dbReference>
<dbReference type="GO" id="GO:0005829">
    <property type="term" value="C:cytosol"/>
    <property type="evidence" value="ECO:0007669"/>
    <property type="project" value="TreeGrafter"/>
</dbReference>
<accession>A0AAC9ACM5</accession>
<protein>
    <recommendedName>
        <fullName evidence="4">Flagellar assembly protein FliH</fullName>
    </recommendedName>
</protein>
<keyword evidence="9" id="KW-1006">Bacterial flagellum protein export</keyword>
<keyword evidence="6" id="KW-0963">Cytoplasm</keyword>
<comment type="similarity">
    <text evidence="3">Belongs to the FliH family.</text>
</comment>
<keyword evidence="5" id="KW-0813">Transport</keyword>
<gene>
    <name evidence="12" type="ORF">AV942_05200</name>
</gene>
<dbReference type="PRINTS" id="PR01003">
    <property type="entry name" value="FLGFLIH"/>
</dbReference>
<dbReference type="InterPro" id="IPR018035">
    <property type="entry name" value="Flagellar_FliH/T3SS_HrpE"/>
</dbReference>
<feature type="compositionally biased region" description="Basic and acidic residues" evidence="10">
    <location>
        <begin position="27"/>
        <end position="48"/>
    </location>
</feature>
<dbReference type="EMBL" id="CP013928">
    <property type="protein sequence ID" value="AMJ77753.1"/>
    <property type="molecule type" value="Genomic_DNA"/>
</dbReference>
<evidence type="ECO:0000256" key="5">
    <source>
        <dbReference type="ARBA" id="ARBA00022448"/>
    </source>
</evidence>
<evidence type="ECO:0000256" key="6">
    <source>
        <dbReference type="ARBA" id="ARBA00022490"/>
    </source>
</evidence>
<evidence type="ECO:0000256" key="1">
    <source>
        <dbReference type="ARBA" id="ARBA00003041"/>
    </source>
</evidence>
<dbReference type="PANTHER" id="PTHR34982">
    <property type="entry name" value="YOP PROTEINS TRANSLOCATION PROTEIN L"/>
    <property type="match status" value="1"/>
</dbReference>
<evidence type="ECO:0000259" key="11">
    <source>
        <dbReference type="Pfam" id="PF02108"/>
    </source>
</evidence>
<comment type="function">
    <text evidence="1">Needed for flagellar regrowth and assembly.</text>
</comment>
<dbReference type="Pfam" id="PF02108">
    <property type="entry name" value="FliH"/>
    <property type="match status" value="1"/>
</dbReference>
<evidence type="ECO:0000256" key="10">
    <source>
        <dbReference type="SAM" id="MobiDB-lite"/>
    </source>
</evidence>
<dbReference type="GO" id="GO:0003774">
    <property type="term" value="F:cytoskeletal motor activity"/>
    <property type="evidence" value="ECO:0007669"/>
    <property type="project" value="InterPro"/>
</dbReference>
<dbReference type="RefSeq" id="WP_015066481.1">
    <property type="nucleotide sequence ID" value="NZ_CAXGIV010000018.1"/>
</dbReference>
<name>A0AAC9ACM5_9ALTE</name>
<dbReference type="NCBIfam" id="NF004270">
    <property type="entry name" value="PRK05687.2-1"/>
    <property type="match status" value="1"/>
</dbReference>
<feature type="compositionally biased region" description="Basic and acidic residues" evidence="10">
    <location>
        <begin position="7"/>
        <end position="19"/>
    </location>
</feature>
<proteinExistence type="inferred from homology"/>
<sequence>MTGNKSFSEHEISEAKKWDLPFVDDATAPRKDEPTNALNKRSDWKYEPPEVEEEILPPTAEEIEAIRQAAYDEGYLEGKEKGFEEGKAEGLETGLSEGQEQGHAQGLEQGLDEGRQQMATQAEVWQMLADKLHDPLSQANDETRDQLVKLAVTLAKSVIKVEVSTNQQVILQALSEGIKALPINQTEYQIHMHPDDIALVNAHFGDEEMSKKGWNLVEAPAMERGGCDITTVHNAVDVSIERRCRDVIEKFLLNQGLSDD</sequence>
<feature type="domain" description="Flagellar assembly protein FliH/Type III secretion system HrpE" evidence="11">
    <location>
        <begin position="126"/>
        <end position="246"/>
    </location>
</feature>
<dbReference type="GO" id="GO:0009288">
    <property type="term" value="C:bacterial-type flagellum"/>
    <property type="evidence" value="ECO:0007669"/>
    <property type="project" value="InterPro"/>
</dbReference>
<organism evidence="12 13">
    <name type="scientific">Alteromonas mediterranea</name>
    <dbReference type="NCBI Taxonomy" id="314275"/>
    <lineage>
        <taxon>Bacteria</taxon>
        <taxon>Pseudomonadati</taxon>
        <taxon>Pseudomonadota</taxon>
        <taxon>Gammaproteobacteria</taxon>
        <taxon>Alteromonadales</taxon>
        <taxon>Alteromonadaceae</taxon>
        <taxon>Alteromonas/Salinimonas group</taxon>
        <taxon>Alteromonas</taxon>
    </lineage>
</organism>
<comment type="subcellular location">
    <subcellularLocation>
        <location evidence="2">Cytoplasm</location>
    </subcellularLocation>
</comment>
<dbReference type="InterPro" id="IPR000563">
    <property type="entry name" value="Flag_FliH"/>
</dbReference>
<evidence type="ECO:0000256" key="4">
    <source>
        <dbReference type="ARBA" id="ARBA00016507"/>
    </source>
</evidence>
<dbReference type="GO" id="GO:0015031">
    <property type="term" value="P:protein transport"/>
    <property type="evidence" value="ECO:0007669"/>
    <property type="project" value="UniProtKB-KW"/>
</dbReference>
<evidence type="ECO:0000256" key="2">
    <source>
        <dbReference type="ARBA" id="ARBA00004496"/>
    </source>
</evidence>
<evidence type="ECO:0000256" key="7">
    <source>
        <dbReference type="ARBA" id="ARBA00022795"/>
    </source>
</evidence>
<evidence type="ECO:0000256" key="8">
    <source>
        <dbReference type="ARBA" id="ARBA00022927"/>
    </source>
</evidence>
<dbReference type="AlphaFoldDB" id="A0AAC9ACM5"/>
<feature type="region of interest" description="Disordered" evidence="10">
    <location>
        <begin position="1"/>
        <end position="60"/>
    </location>
</feature>
<keyword evidence="12" id="KW-0966">Cell projection</keyword>
<evidence type="ECO:0000313" key="13">
    <source>
        <dbReference type="Proteomes" id="UP000061468"/>
    </source>
</evidence>
<keyword evidence="8" id="KW-0653">Protein transport</keyword>